<dbReference type="PANTHER" id="PTHR43207">
    <property type="entry name" value="AROGENATE DEHYDROGENASE-RELATED"/>
    <property type="match status" value="1"/>
</dbReference>
<gene>
    <name evidence="3" type="ordered locus">SpiGrapes_2968</name>
</gene>
<dbReference type="GO" id="GO:0070403">
    <property type="term" value="F:NAD+ binding"/>
    <property type="evidence" value="ECO:0007669"/>
    <property type="project" value="InterPro"/>
</dbReference>
<organism evidence="3 4">
    <name type="scientific">Sphaerochaeta pleomorpha (strain ATCC BAA-1885 / DSM 22778 / Grapes)</name>
    <dbReference type="NCBI Taxonomy" id="158190"/>
    <lineage>
        <taxon>Bacteria</taxon>
        <taxon>Pseudomonadati</taxon>
        <taxon>Spirochaetota</taxon>
        <taxon>Spirochaetia</taxon>
        <taxon>Spirochaetales</taxon>
        <taxon>Sphaerochaetaceae</taxon>
        <taxon>Sphaerochaeta</taxon>
    </lineage>
</organism>
<dbReference type="GO" id="GO:0004665">
    <property type="term" value="F:prephenate dehydrogenase (NADP+) activity"/>
    <property type="evidence" value="ECO:0007669"/>
    <property type="project" value="InterPro"/>
</dbReference>
<dbReference type="AlphaFoldDB" id="G8QXS4"/>
<sequence length="267" mass="29901">MVATKFLLAVLLFCTIPAMNSSMRIGVYGLGRFGSFWARELVKHGFTVVGYGRSAKQAPEGVVLGTEDEVLTCDVLFFCVSISAFAQVLQNTASRIGPSTLVMDTCSVKLYPAKKMRELLPSCVRTIATHPMFGPDSGKDGVAGLPMVLCPVNCPKKDFQFWVDEFKNWKLQVIEMTCDQHDREAAWSQGITHFIGRTLSELNLQDTKLATTGYRTLMSIVEQTCNDPLQLFYDLQRYNPYARQMRMGLKGSLDTVMQVLKEQEKIV</sequence>
<evidence type="ECO:0000313" key="4">
    <source>
        <dbReference type="Proteomes" id="UP000005632"/>
    </source>
</evidence>
<name>G8QXS4_SPHPG</name>
<dbReference type="EMBL" id="CP003155">
    <property type="protein sequence ID" value="AEV30718.1"/>
    <property type="molecule type" value="Genomic_DNA"/>
</dbReference>
<dbReference type="PROSITE" id="PS51176">
    <property type="entry name" value="PDH_ADH"/>
    <property type="match status" value="1"/>
</dbReference>
<reference evidence="3 4" key="1">
    <citation type="submission" date="2011-11" db="EMBL/GenBank/DDBJ databases">
        <title>Complete sequence of Spirochaeta sp. grapes.</title>
        <authorList>
            <consortium name="US DOE Joint Genome Institute"/>
            <person name="Lucas S."/>
            <person name="Han J."/>
            <person name="Lapidus A."/>
            <person name="Cheng J.-F."/>
            <person name="Goodwin L."/>
            <person name="Pitluck S."/>
            <person name="Peters L."/>
            <person name="Ovchinnikova G."/>
            <person name="Munk A.C."/>
            <person name="Detter J.C."/>
            <person name="Han C."/>
            <person name="Tapia R."/>
            <person name="Land M."/>
            <person name="Hauser L."/>
            <person name="Kyrpides N."/>
            <person name="Ivanova N."/>
            <person name="Pagani I."/>
            <person name="Ritalahtilisa K."/>
            <person name="Loeffler F."/>
            <person name="Woyke T."/>
        </authorList>
    </citation>
    <scope>NUCLEOTIDE SEQUENCE [LARGE SCALE GENOMIC DNA]</scope>
    <source>
        <strain evidence="4">ATCC BAA-1885 / DSM 22778 / Grapes</strain>
    </source>
</reference>
<dbReference type="Proteomes" id="UP000005632">
    <property type="component" value="Chromosome"/>
</dbReference>
<dbReference type="Pfam" id="PF02153">
    <property type="entry name" value="PDH_N"/>
    <property type="match status" value="1"/>
</dbReference>
<dbReference type="STRING" id="158190.SpiGrapes_2968"/>
<feature type="domain" description="Prephenate/arogenate dehydrogenase" evidence="2">
    <location>
        <begin position="23"/>
        <end position="267"/>
    </location>
</feature>
<evidence type="ECO:0000256" key="1">
    <source>
        <dbReference type="ARBA" id="ARBA00023002"/>
    </source>
</evidence>
<keyword evidence="4" id="KW-1185">Reference proteome</keyword>
<dbReference type="InterPro" id="IPR036291">
    <property type="entry name" value="NAD(P)-bd_dom_sf"/>
</dbReference>
<dbReference type="SUPFAM" id="SSF48179">
    <property type="entry name" value="6-phosphogluconate dehydrogenase C-terminal domain-like"/>
    <property type="match status" value="1"/>
</dbReference>
<dbReference type="PANTHER" id="PTHR43207:SF4">
    <property type="entry name" value="AROGENATE DEHYDROGENASE 2, CHLOROPLASTIC"/>
    <property type="match status" value="1"/>
</dbReference>
<dbReference type="InterPro" id="IPR046826">
    <property type="entry name" value="PDH_N"/>
</dbReference>
<proteinExistence type="predicted"/>
<dbReference type="GO" id="GO:0006571">
    <property type="term" value="P:tyrosine biosynthetic process"/>
    <property type="evidence" value="ECO:0007669"/>
    <property type="project" value="InterPro"/>
</dbReference>
<dbReference type="HOGENOM" id="CLU_036672_3_0_12"/>
<dbReference type="eggNOG" id="COG0287">
    <property type="taxonomic scope" value="Bacteria"/>
</dbReference>
<protein>
    <submittedName>
        <fullName evidence="3">Prephenate dehydrogenase</fullName>
    </submittedName>
</protein>
<dbReference type="InterPro" id="IPR003099">
    <property type="entry name" value="Prephen_DH"/>
</dbReference>
<dbReference type="Gene3D" id="1.10.3660.10">
    <property type="entry name" value="6-phosphogluconate dehydrogenase C-terminal like domain"/>
    <property type="match status" value="1"/>
</dbReference>
<accession>G8QXS4</accession>
<evidence type="ECO:0000259" key="2">
    <source>
        <dbReference type="PROSITE" id="PS51176"/>
    </source>
</evidence>
<dbReference type="GO" id="GO:0008977">
    <property type="term" value="F:prephenate dehydrogenase (NAD+) activity"/>
    <property type="evidence" value="ECO:0007669"/>
    <property type="project" value="InterPro"/>
</dbReference>
<dbReference type="Gene3D" id="3.40.50.720">
    <property type="entry name" value="NAD(P)-binding Rossmann-like Domain"/>
    <property type="match status" value="1"/>
</dbReference>
<dbReference type="KEGG" id="sgp:SpiGrapes_2968"/>
<dbReference type="SUPFAM" id="SSF51735">
    <property type="entry name" value="NAD(P)-binding Rossmann-fold domains"/>
    <property type="match status" value="1"/>
</dbReference>
<dbReference type="Pfam" id="PF26213">
    <property type="entry name" value="TYRAAT1_C"/>
    <property type="match status" value="1"/>
</dbReference>
<keyword evidence="1" id="KW-0560">Oxidoreductase</keyword>
<dbReference type="GO" id="GO:0033730">
    <property type="term" value="F:arogenate dehydrogenase (NADP+) activity"/>
    <property type="evidence" value="ECO:0007669"/>
    <property type="project" value="InterPro"/>
</dbReference>
<evidence type="ECO:0000313" key="3">
    <source>
        <dbReference type="EMBL" id="AEV30718.1"/>
    </source>
</evidence>
<dbReference type="InterPro" id="IPR008927">
    <property type="entry name" value="6-PGluconate_DH-like_C_sf"/>
</dbReference>
<dbReference type="InterPro" id="IPR059064">
    <property type="entry name" value="TYRAAT2_C"/>
</dbReference>
<dbReference type="InterPro" id="IPR045011">
    <property type="entry name" value="TYRAAT1/2"/>
</dbReference>